<dbReference type="PANTHER" id="PTHR31233:SF6">
    <property type="entry name" value="PROTEIN BICAUDAL D"/>
    <property type="match status" value="1"/>
</dbReference>
<gene>
    <name evidence="6" type="primary">LOC117647917</name>
</gene>
<dbReference type="PANTHER" id="PTHR31233">
    <property type="entry name" value="BICAUDAL D FAMILY MEMBER"/>
    <property type="match status" value="1"/>
</dbReference>
<dbReference type="GO" id="GO:0005794">
    <property type="term" value="C:Golgi apparatus"/>
    <property type="evidence" value="ECO:0007669"/>
    <property type="project" value="TreeGrafter"/>
</dbReference>
<dbReference type="GO" id="GO:0005829">
    <property type="term" value="C:cytosol"/>
    <property type="evidence" value="ECO:0007669"/>
    <property type="project" value="TreeGrafter"/>
</dbReference>
<dbReference type="GeneID" id="117647917"/>
<evidence type="ECO:0000256" key="1">
    <source>
        <dbReference type="ARBA" id="ARBA00010061"/>
    </source>
</evidence>
<dbReference type="KEGG" id="tpal:117647917"/>
<feature type="region of interest" description="Disordered" evidence="4">
    <location>
        <begin position="711"/>
        <end position="746"/>
    </location>
</feature>
<evidence type="ECO:0000313" key="6">
    <source>
        <dbReference type="RefSeq" id="XP_034245785.1"/>
    </source>
</evidence>
<dbReference type="AlphaFoldDB" id="A0A6P8Z6F3"/>
<keyword evidence="5" id="KW-1185">Reference proteome</keyword>
<evidence type="ECO:0000256" key="4">
    <source>
        <dbReference type="SAM" id="MobiDB-lite"/>
    </source>
</evidence>
<reference evidence="6" key="1">
    <citation type="submission" date="2025-08" db="UniProtKB">
        <authorList>
            <consortium name="RefSeq"/>
        </authorList>
    </citation>
    <scope>IDENTIFICATION</scope>
    <source>
        <tissue evidence="6">Total insect</tissue>
    </source>
</reference>
<dbReference type="RefSeq" id="XP_034245785.1">
    <property type="nucleotide sequence ID" value="XM_034389894.1"/>
</dbReference>
<name>A0A6P8Z6F3_THRPL</name>
<evidence type="ECO:0000256" key="3">
    <source>
        <dbReference type="SAM" id="Coils"/>
    </source>
</evidence>
<dbReference type="OrthoDB" id="10069295at2759"/>
<feature type="coiled-coil region" evidence="3">
    <location>
        <begin position="111"/>
        <end position="264"/>
    </location>
</feature>
<protein>
    <submittedName>
        <fullName evidence="6">Protein bicaudal D</fullName>
    </submittedName>
</protein>
<feature type="coiled-coil region" evidence="3">
    <location>
        <begin position="321"/>
        <end position="369"/>
    </location>
</feature>
<dbReference type="GO" id="GO:0008093">
    <property type="term" value="F:cytoskeletal anchor activity"/>
    <property type="evidence" value="ECO:0007669"/>
    <property type="project" value="InterPro"/>
</dbReference>
<dbReference type="FunCoup" id="A0A6P8Z6F3">
    <property type="interactions" value="1586"/>
</dbReference>
<dbReference type="InterPro" id="IPR018477">
    <property type="entry name" value="BICD"/>
</dbReference>
<dbReference type="GO" id="GO:0072393">
    <property type="term" value="P:microtubule anchoring at microtubule organizing center"/>
    <property type="evidence" value="ECO:0007669"/>
    <property type="project" value="TreeGrafter"/>
</dbReference>
<keyword evidence="2 3" id="KW-0175">Coiled coil</keyword>
<dbReference type="Proteomes" id="UP000515158">
    <property type="component" value="Unplaced"/>
</dbReference>
<dbReference type="Gene3D" id="1.10.287.1490">
    <property type="match status" value="1"/>
</dbReference>
<proteinExistence type="inferred from homology"/>
<dbReference type="GO" id="GO:0070507">
    <property type="term" value="P:regulation of microtubule cytoskeleton organization"/>
    <property type="evidence" value="ECO:0007669"/>
    <property type="project" value="TreeGrafter"/>
</dbReference>
<dbReference type="Gene3D" id="6.10.250.2470">
    <property type="match status" value="1"/>
</dbReference>
<evidence type="ECO:0000256" key="2">
    <source>
        <dbReference type="ARBA" id="ARBA00023054"/>
    </source>
</evidence>
<comment type="similarity">
    <text evidence="1">Belongs to the BicD family.</text>
</comment>
<dbReference type="InParanoid" id="A0A6P8Z6F3"/>
<evidence type="ECO:0000313" key="5">
    <source>
        <dbReference type="Proteomes" id="UP000515158"/>
    </source>
</evidence>
<dbReference type="CTD" id="35051"/>
<sequence length="746" mass="84057">MATPSSDPSKADGGMDLEVENLKREVERLGRELDEAVAERNQSAEYGLGLLEETKALKQRCDYLETVYDSTRHELDITQEALAKFQSTHRATTETGIEQEESLLSESAALESSLTLQIMELENETKQLRQELERVVGERDRLAHQQMEFDKDNEERDSERKSLRLELREFKSRETRLLQDMADVEEENITLQKQVAVLRSAQVEFEGVKVEFRRLQDELEVSQGQLEESATLKNLATKHLEEALESLQAEREAKYALKKELDQRINNESMYNLSNLAYSIRGNAAEGSDGEEELPALKRIEEDLKGSELASPDGKQVDLFSEIHLNELKKLEKQLEQAETEKVQLTSNLREAQSSLEQSRGELSTLMARILQISANIDSLQNHCKKSSKGDSTQFKSWFTVAANELEALQVALKELEKNLNCSDATLQLKSEVVNLKNKLLDAEQRVSELDGDVLLLGSLAKEASDLITSTQNNVLAASDEVAQLYHQVCTLNGESPSLVLLDEKQSESETEPGVDLMGGRLEAMGSFKEFTGMARTVENLLEQVKYLASAVGNLIESSKHKGVNLGSDFSVSKDSDSATQEQVIMLKSLLSTKRDQIATLRTVLKSNKNTAEHALTNLKSKYENEKAIVSETMMKLRNELRLLKEDAATFSSLRAMFAARCEEYVTQVDELQRQLVAADEEKKTLNQLLRLAVVQKLNLTQRLEDLEMDREIRTARRPPPSVLSTPSRQSKPRFAGQSPRQRDFL</sequence>
<dbReference type="GO" id="GO:0070840">
    <property type="term" value="F:dynein complex binding"/>
    <property type="evidence" value="ECO:0007669"/>
    <property type="project" value="InterPro"/>
</dbReference>
<accession>A0A6P8Z6F3</accession>
<dbReference type="Pfam" id="PF09730">
    <property type="entry name" value="BicD"/>
    <property type="match status" value="3"/>
</dbReference>
<dbReference type="GO" id="GO:0034452">
    <property type="term" value="F:dynactin binding"/>
    <property type="evidence" value="ECO:0007669"/>
    <property type="project" value="TreeGrafter"/>
</dbReference>
<feature type="coiled-coil region" evidence="3">
    <location>
        <begin position="620"/>
        <end position="689"/>
    </location>
</feature>
<organism evidence="6">
    <name type="scientific">Thrips palmi</name>
    <name type="common">Melon thrips</name>
    <dbReference type="NCBI Taxonomy" id="161013"/>
    <lineage>
        <taxon>Eukaryota</taxon>
        <taxon>Metazoa</taxon>
        <taxon>Ecdysozoa</taxon>
        <taxon>Arthropoda</taxon>
        <taxon>Hexapoda</taxon>
        <taxon>Insecta</taxon>
        <taxon>Pterygota</taxon>
        <taxon>Neoptera</taxon>
        <taxon>Paraneoptera</taxon>
        <taxon>Thysanoptera</taxon>
        <taxon>Terebrantia</taxon>
        <taxon>Thripoidea</taxon>
        <taxon>Thripidae</taxon>
        <taxon>Thrips</taxon>
    </lineage>
</organism>
<feature type="coiled-coil region" evidence="3">
    <location>
        <begin position="399"/>
        <end position="453"/>
    </location>
</feature>